<dbReference type="Pfam" id="PF05683">
    <property type="entry name" value="Fumerase_C"/>
    <property type="match status" value="1"/>
</dbReference>
<dbReference type="STRING" id="419665.Maeo_0918"/>
<dbReference type="InterPro" id="IPR036660">
    <property type="entry name" value="Fe-S_hydroAse_TtdB_cat_sf"/>
</dbReference>
<reference evidence="4" key="1">
    <citation type="submission" date="2007-06" db="EMBL/GenBank/DDBJ databases">
        <title>Complete sequence of Methanococcus aeolicus Nankai-3.</title>
        <authorList>
            <consortium name="US DOE Joint Genome Institute"/>
            <person name="Copeland A."/>
            <person name="Lucas S."/>
            <person name="Lapidus A."/>
            <person name="Barry K."/>
            <person name="Glavina del Rio T."/>
            <person name="Dalin E."/>
            <person name="Tice H."/>
            <person name="Pitluck S."/>
            <person name="Chain P."/>
            <person name="Malfatti S."/>
            <person name="Shin M."/>
            <person name="Vergez L."/>
            <person name="Schmutz J."/>
            <person name="Larimer F."/>
            <person name="Land M."/>
            <person name="Hauser L."/>
            <person name="Kyrpides N."/>
            <person name="Lykidis A."/>
            <person name="Sieprawska-Lupa M."/>
            <person name="Whitman W.B."/>
            <person name="Richardson P."/>
        </authorList>
    </citation>
    <scope>NUCLEOTIDE SEQUENCE [LARGE SCALE GENOMIC DNA]</scope>
    <source>
        <strain evidence="4">Nankai-3</strain>
    </source>
</reference>
<name>A6UVH7_META3</name>
<dbReference type="Gene3D" id="3.20.130.10">
    <property type="entry name" value="Fe-S hydro-lyase, tartrate dehydratase beta-type, catalytic domain"/>
    <property type="match status" value="1"/>
</dbReference>
<evidence type="ECO:0000313" key="4">
    <source>
        <dbReference type="EMBL" id="ABR56499.1"/>
    </source>
</evidence>
<dbReference type="HOGENOM" id="CLU_098588_0_0_2"/>
<dbReference type="NCBIfam" id="TIGR00723">
    <property type="entry name" value="ttdB_fumA_fumB"/>
    <property type="match status" value="1"/>
</dbReference>
<dbReference type="EC" id="4.2.1.32" evidence="4"/>
<dbReference type="AlphaFoldDB" id="A6UVH7"/>
<gene>
    <name evidence="4" type="ordered locus">Maeo_0918</name>
</gene>
<evidence type="ECO:0000313" key="5">
    <source>
        <dbReference type="Proteomes" id="UP000001106"/>
    </source>
</evidence>
<dbReference type="KEGG" id="mae:Maeo_0918"/>
<evidence type="ECO:0000259" key="3">
    <source>
        <dbReference type="Pfam" id="PF05683"/>
    </source>
</evidence>
<sequence>MVTLKTPLSKEIIKKLNVGDIVYLNGIIYTGRDEAHLTILEEGEKPESKIIVEKLKHGAIYHAGPIMKKENNKWKCVAIGPTTSARMNNMEEEFIKITDISVIVGKGGMKDELLDAFNAHGVVYLGAPGGCAALLANSIVEVKGVYYEELGMPEAFWELEVKDFGPLIVSMDANGNSIYKEVNNIVNKNLEKMIQ</sequence>
<dbReference type="GeneID" id="5327463"/>
<dbReference type="PANTHER" id="PTHR43351:SF2">
    <property type="entry name" value="L(+)-TARTRATE DEHYDRATASE SUBUNIT BETA-RELATED"/>
    <property type="match status" value="1"/>
</dbReference>
<organism evidence="4 5">
    <name type="scientific">Methanococcus aeolicus (strain ATCC BAA-1280 / DSM 17508 / OCM 812 / Nankai-3)</name>
    <dbReference type="NCBI Taxonomy" id="419665"/>
    <lineage>
        <taxon>Archaea</taxon>
        <taxon>Methanobacteriati</taxon>
        <taxon>Methanobacteriota</taxon>
        <taxon>Methanomada group</taxon>
        <taxon>Methanococci</taxon>
        <taxon>Methanococcales</taxon>
        <taxon>Methanococcaceae</taxon>
        <taxon>Methanococcus</taxon>
    </lineage>
</organism>
<comment type="similarity">
    <text evidence="1">Belongs to the class-I fumarase family.</text>
</comment>
<dbReference type="SUPFAM" id="SSF117457">
    <property type="entry name" value="FumA C-terminal domain-like"/>
    <property type="match status" value="1"/>
</dbReference>
<proteinExistence type="inferred from homology"/>
<dbReference type="eggNOG" id="arCOG04406">
    <property type="taxonomic scope" value="Archaea"/>
</dbReference>
<dbReference type="InterPro" id="IPR004647">
    <property type="entry name" value="Fe-S_hydro-lyase_TtdB-typ_cat"/>
</dbReference>
<dbReference type="PANTHER" id="PTHR43351">
    <property type="entry name" value="L(+)-TARTRATE DEHYDRATASE SUBUNIT BETA"/>
    <property type="match status" value="1"/>
</dbReference>
<dbReference type="RefSeq" id="WP_011973631.1">
    <property type="nucleotide sequence ID" value="NC_009635.1"/>
</dbReference>
<keyword evidence="2 4" id="KW-0456">Lyase</keyword>
<dbReference type="EMBL" id="CP000743">
    <property type="protein sequence ID" value="ABR56499.1"/>
    <property type="molecule type" value="Genomic_DNA"/>
</dbReference>
<dbReference type="Proteomes" id="UP000001106">
    <property type="component" value="Chromosome"/>
</dbReference>
<evidence type="ECO:0000256" key="1">
    <source>
        <dbReference type="ARBA" id="ARBA00008876"/>
    </source>
</evidence>
<protein>
    <submittedName>
        <fullName evidence="4">Hydro-lyase, Fe-S type, tartrate/fumarate subfamily, beta subunit</fullName>
        <ecNumber evidence="4">4.2.1.32</ecNumber>
    </submittedName>
</protein>
<dbReference type="GO" id="GO:0008730">
    <property type="term" value="F:L(+)-tartrate dehydratase activity"/>
    <property type="evidence" value="ECO:0007669"/>
    <property type="project" value="UniProtKB-EC"/>
</dbReference>
<accession>A6UVH7</accession>
<evidence type="ECO:0000256" key="2">
    <source>
        <dbReference type="ARBA" id="ARBA00023239"/>
    </source>
</evidence>
<feature type="domain" description="Fe-S hydro-lyase tartrate dehydratase beta-type catalytic" evidence="3">
    <location>
        <begin position="2"/>
        <end position="181"/>
    </location>
</feature>
<keyword evidence="5" id="KW-1185">Reference proteome</keyword>
<dbReference type="OrthoDB" id="34134at2157"/>